<dbReference type="SUPFAM" id="SSF63829">
    <property type="entry name" value="Calcium-dependent phosphotriesterase"/>
    <property type="match status" value="1"/>
</dbReference>
<gene>
    <name evidence="2" type="ORF">AVDCRST_MAG41-777</name>
</gene>
<accession>A0A6J4HMU9</accession>
<evidence type="ECO:0000313" key="2">
    <source>
        <dbReference type="EMBL" id="CAA9228001.1"/>
    </source>
</evidence>
<evidence type="ECO:0000256" key="1">
    <source>
        <dbReference type="SAM" id="SignalP"/>
    </source>
</evidence>
<dbReference type="InterPro" id="IPR006311">
    <property type="entry name" value="TAT_signal"/>
</dbReference>
<keyword evidence="1" id="KW-0732">Signal</keyword>
<sequence>MQLSRRRLRQTALAGAAAGAVAMSLVLPATAAAAPAPAGASETRTAGTLEVVRTGLNNARKVTWDPRLDVVYVAEAGRSSATCIGDTTNGCFSRSGSIYGYSPHYDLSSRVVTGLPTLRTARGLTGLAEVNPYGATEVRAVFGLGGTSALREQFDPAAAPLGQLARIQVTGQVIPSADLVAFEEQNNPDGRIVDTNPYGVETDATGSVVADAAANAILHVTPAGAVSVLAVPPGVPLGPREVEPVPTSVVRGPDGYYYFGELLGAPFPPGLARVWKVRPGEQATLVSAGFTNITDLAFDRQGRLLVLEMAERGLLSGDPTGRLVRLEADGTQTVLAREGLSLPGGMAVTPNGDIYISNKITSADGGSELLRLRGAA</sequence>
<dbReference type="NCBIfam" id="NF033206">
    <property type="entry name" value="ScyE_fam"/>
    <property type="match status" value="1"/>
</dbReference>
<name>A0A6J4HMU9_9ACTN</name>
<dbReference type="EMBL" id="CADCTP010000084">
    <property type="protein sequence ID" value="CAA9228001.1"/>
    <property type="molecule type" value="Genomic_DNA"/>
</dbReference>
<organism evidence="2">
    <name type="scientific">uncultured Mycobacteriales bacterium</name>
    <dbReference type="NCBI Taxonomy" id="581187"/>
    <lineage>
        <taxon>Bacteria</taxon>
        <taxon>Bacillati</taxon>
        <taxon>Actinomycetota</taxon>
        <taxon>Actinomycetes</taxon>
        <taxon>Mycobacteriales</taxon>
        <taxon>environmental samples</taxon>
    </lineage>
</organism>
<reference evidence="2" key="1">
    <citation type="submission" date="2020-02" db="EMBL/GenBank/DDBJ databases">
        <authorList>
            <person name="Meier V. D."/>
        </authorList>
    </citation>
    <scope>NUCLEOTIDE SEQUENCE</scope>
    <source>
        <strain evidence="2">AVDCRST_MAG41</strain>
    </source>
</reference>
<dbReference type="AlphaFoldDB" id="A0A6J4HMU9"/>
<dbReference type="InterPro" id="IPR048031">
    <property type="entry name" value="ScyD/ScyE-like"/>
</dbReference>
<protein>
    <recommendedName>
        <fullName evidence="3">ScyD/ScyE family protein</fullName>
    </recommendedName>
</protein>
<dbReference type="PROSITE" id="PS51318">
    <property type="entry name" value="TAT"/>
    <property type="match status" value="1"/>
</dbReference>
<feature type="signal peptide" evidence="1">
    <location>
        <begin position="1"/>
        <end position="31"/>
    </location>
</feature>
<feature type="chain" id="PRO_5039701870" description="ScyD/ScyE family protein" evidence="1">
    <location>
        <begin position="32"/>
        <end position="376"/>
    </location>
</feature>
<dbReference type="InterPro" id="IPR011042">
    <property type="entry name" value="6-blade_b-propeller_TolB-like"/>
</dbReference>
<dbReference type="Gene3D" id="2.120.10.30">
    <property type="entry name" value="TolB, C-terminal domain"/>
    <property type="match status" value="1"/>
</dbReference>
<evidence type="ECO:0008006" key="3">
    <source>
        <dbReference type="Google" id="ProtNLM"/>
    </source>
</evidence>
<proteinExistence type="predicted"/>